<protein>
    <submittedName>
        <fullName evidence="1">Uncharacterized protein</fullName>
    </submittedName>
</protein>
<organism evidence="1 2">
    <name type="scientific">Sphingobium boeckii</name>
    <dbReference type="NCBI Taxonomy" id="1082345"/>
    <lineage>
        <taxon>Bacteria</taxon>
        <taxon>Pseudomonadati</taxon>
        <taxon>Pseudomonadota</taxon>
        <taxon>Alphaproteobacteria</taxon>
        <taxon>Sphingomonadales</taxon>
        <taxon>Sphingomonadaceae</taxon>
        <taxon>Sphingobium</taxon>
    </lineage>
</organism>
<gene>
    <name evidence="1" type="ORF">FHS49_000192</name>
</gene>
<keyword evidence="2" id="KW-1185">Reference proteome</keyword>
<accession>A0A7W9EE15</accession>
<dbReference type="EMBL" id="JACIJC010000001">
    <property type="protein sequence ID" value="MBB5684201.1"/>
    <property type="molecule type" value="Genomic_DNA"/>
</dbReference>
<reference evidence="1 2" key="1">
    <citation type="submission" date="2020-08" db="EMBL/GenBank/DDBJ databases">
        <title>Genomic Encyclopedia of Type Strains, Phase IV (KMG-IV): sequencing the most valuable type-strain genomes for metagenomic binning, comparative biology and taxonomic classification.</title>
        <authorList>
            <person name="Goeker M."/>
        </authorList>
    </citation>
    <scope>NUCLEOTIDE SEQUENCE [LARGE SCALE GENOMIC DNA]</scope>
    <source>
        <strain evidence="1 2">DSM 25079</strain>
    </source>
</reference>
<comment type="caution">
    <text evidence="1">The sequence shown here is derived from an EMBL/GenBank/DDBJ whole genome shotgun (WGS) entry which is preliminary data.</text>
</comment>
<name>A0A7W9EE15_9SPHN</name>
<evidence type="ECO:0000313" key="2">
    <source>
        <dbReference type="Proteomes" id="UP000549617"/>
    </source>
</evidence>
<evidence type="ECO:0000313" key="1">
    <source>
        <dbReference type="EMBL" id="MBB5684201.1"/>
    </source>
</evidence>
<sequence length="342" mass="36670">MELEILRMVVRGIAWKWLCAVPLIGSVASPGMAQDSIAPVPVAVAPPLAPPIAIIPAAPAESPAADTLSSFFRPINPLLVMDADFLRHRDPALWAGLAVAETRFVENGFAWHFFRITNSVKPDGPFWAVPHDDENAAFSVALDGVRTHGGVAMIVSTTADEESAAARYNLALDGSGRIDPNRNFTGASPRFIHNFLSAPDIEKRLVLSVHTNSPGYSSGENNCGPSSDGGKGNISIRVCDPVMQPYPSFARAFPFNDDDTLTIVPIRPFAGLSACGKILRAADYNVVAENIWATDGSLSNYLMLRNPAVRYVTLEAPHETPGNGETRARLKAMAEGVIARCP</sequence>
<proteinExistence type="predicted"/>
<dbReference type="AlphaFoldDB" id="A0A7W9EE15"/>
<dbReference type="Proteomes" id="UP000549617">
    <property type="component" value="Unassembled WGS sequence"/>
</dbReference>